<organism evidence="1 2">
    <name type="scientific">Geomonas silvestris</name>
    <dbReference type="NCBI Taxonomy" id="2740184"/>
    <lineage>
        <taxon>Bacteria</taxon>
        <taxon>Pseudomonadati</taxon>
        <taxon>Thermodesulfobacteriota</taxon>
        <taxon>Desulfuromonadia</taxon>
        <taxon>Geobacterales</taxon>
        <taxon>Geobacteraceae</taxon>
        <taxon>Geomonas</taxon>
    </lineage>
</organism>
<evidence type="ECO:0000313" key="2">
    <source>
        <dbReference type="Proteomes" id="UP000556026"/>
    </source>
</evidence>
<reference evidence="2" key="1">
    <citation type="submission" date="2020-06" db="EMBL/GenBank/DDBJ databases">
        <title>Draft genomic sequence of Geomonas sp. Red330.</title>
        <authorList>
            <person name="Itoh H."/>
            <person name="Zhenxing X."/>
            <person name="Ushijima N."/>
            <person name="Masuda Y."/>
            <person name="Shiratori Y."/>
            <person name="Senoo K."/>
        </authorList>
    </citation>
    <scope>NUCLEOTIDE SEQUENCE [LARGE SCALE GENOMIC DNA]</scope>
    <source>
        <strain evidence="2">Red330</strain>
    </source>
</reference>
<accession>A0A6V8MGX4</accession>
<evidence type="ECO:0000313" key="1">
    <source>
        <dbReference type="EMBL" id="GFO59212.1"/>
    </source>
</evidence>
<sequence length="82" mass="9190">MAGSKSILTGILATKLSAVARIKFIEWSNNANNEEFDRWVSLFLTTEEVQDALGEYAIEQMQEIENHCDIKISAFIRVGGNI</sequence>
<name>A0A6V8MGX4_9BACT</name>
<dbReference type="RefSeq" id="WP_183354044.1">
    <property type="nucleotide sequence ID" value="NZ_BLXX01000003.1"/>
</dbReference>
<dbReference type="Proteomes" id="UP000556026">
    <property type="component" value="Unassembled WGS sequence"/>
</dbReference>
<gene>
    <name evidence="1" type="ORF">GMST_15370</name>
</gene>
<keyword evidence="2" id="KW-1185">Reference proteome</keyword>
<proteinExistence type="predicted"/>
<comment type="caution">
    <text evidence="1">The sequence shown here is derived from an EMBL/GenBank/DDBJ whole genome shotgun (WGS) entry which is preliminary data.</text>
</comment>
<dbReference type="AlphaFoldDB" id="A0A6V8MGX4"/>
<protein>
    <submittedName>
        <fullName evidence="1">Uncharacterized protein</fullName>
    </submittedName>
</protein>
<dbReference type="EMBL" id="BLXX01000003">
    <property type="protein sequence ID" value="GFO59212.1"/>
    <property type="molecule type" value="Genomic_DNA"/>
</dbReference>